<accession>A0A1M4T587</accession>
<dbReference type="STRING" id="1123243.SAMN02745190_00370"/>
<evidence type="ECO:0000313" key="1">
    <source>
        <dbReference type="EMBL" id="SHE39639.1"/>
    </source>
</evidence>
<evidence type="ECO:0000313" key="2">
    <source>
        <dbReference type="Proteomes" id="UP000184404"/>
    </source>
</evidence>
<sequence>MGDASMEEKVAAILNKISGYLSVAQMRKLKEVMSKTFKEKTVNVYEISNQKL</sequence>
<dbReference type="Proteomes" id="UP000184404">
    <property type="component" value="Unassembled WGS sequence"/>
</dbReference>
<reference evidence="1 2" key="1">
    <citation type="submission" date="2016-11" db="EMBL/GenBank/DDBJ databases">
        <authorList>
            <person name="Jaros S."/>
            <person name="Januszkiewicz K."/>
            <person name="Wedrychowicz H."/>
        </authorList>
    </citation>
    <scope>NUCLEOTIDE SEQUENCE [LARGE SCALE GENOMIC DNA]</scope>
    <source>
        <strain evidence="1 2">DSM 10502</strain>
    </source>
</reference>
<proteinExistence type="predicted"/>
<gene>
    <name evidence="1" type="ORF">SAMN02745190_00370</name>
</gene>
<name>A0A1M4T587_9FIRM</name>
<dbReference type="AlphaFoldDB" id="A0A1M4T587"/>
<dbReference type="EMBL" id="FQUG01000002">
    <property type="protein sequence ID" value="SHE39639.1"/>
    <property type="molecule type" value="Genomic_DNA"/>
</dbReference>
<protein>
    <submittedName>
        <fullName evidence="1">Integrase/recombinase XerD</fullName>
    </submittedName>
</protein>
<keyword evidence="2" id="KW-1185">Reference proteome</keyword>
<organism evidence="1 2">
    <name type="scientific">Schwartzia succinivorans DSM 10502</name>
    <dbReference type="NCBI Taxonomy" id="1123243"/>
    <lineage>
        <taxon>Bacteria</taxon>
        <taxon>Bacillati</taxon>
        <taxon>Bacillota</taxon>
        <taxon>Negativicutes</taxon>
        <taxon>Selenomonadales</taxon>
        <taxon>Selenomonadaceae</taxon>
        <taxon>Schwartzia</taxon>
    </lineage>
</organism>